<evidence type="ECO:0000256" key="13">
    <source>
        <dbReference type="ARBA" id="ARBA00023316"/>
    </source>
</evidence>
<dbReference type="EMBL" id="JAQAGZ010000012">
    <property type="protein sequence ID" value="MCZ8514540.1"/>
    <property type="molecule type" value="Genomic_DNA"/>
</dbReference>
<dbReference type="InterPro" id="IPR012338">
    <property type="entry name" value="Beta-lactam/transpept-like"/>
</dbReference>
<feature type="domain" description="Glycosyl transferase family 51" evidence="20">
    <location>
        <begin position="188"/>
        <end position="362"/>
    </location>
</feature>
<keyword evidence="3" id="KW-0645">Protease</keyword>
<evidence type="ECO:0000313" key="21">
    <source>
        <dbReference type="EMBL" id="MCZ8514540.1"/>
    </source>
</evidence>
<keyword evidence="22" id="KW-1185">Reference proteome</keyword>
<feature type="region of interest" description="Disordered" evidence="17">
    <location>
        <begin position="662"/>
        <end position="681"/>
    </location>
</feature>
<dbReference type="NCBIfam" id="TIGR02074">
    <property type="entry name" value="PBP_1a_fam"/>
    <property type="match status" value="1"/>
</dbReference>
<dbReference type="Gene3D" id="1.10.3810.10">
    <property type="entry name" value="Biosynthetic peptidoglycan transglycosylase-like"/>
    <property type="match status" value="1"/>
</dbReference>
<dbReference type="Pfam" id="PF00912">
    <property type="entry name" value="Transgly"/>
    <property type="match status" value="1"/>
</dbReference>
<dbReference type="RefSeq" id="WP_269883130.1">
    <property type="nucleotide sequence ID" value="NZ_JAQAGZ010000012.1"/>
</dbReference>
<evidence type="ECO:0000256" key="2">
    <source>
        <dbReference type="ARBA" id="ARBA00022645"/>
    </source>
</evidence>
<feature type="coiled-coil region" evidence="16">
    <location>
        <begin position="760"/>
        <end position="794"/>
    </location>
</feature>
<keyword evidence="4" id="KW-0328">Glycosyltransferase</keyword>
<evidence type="ECO:0000256" key="6">
    <source>
        <dbReference type="ARBA" id="ARBA00022692"/>
    </source>
</evidence>
<keyword evidence="5" id="KW-0808">Transferase</keyword>
<evidence type="ECO:0000256" key="16">
    <source>
        <dbReference type="SAM" id="Coils"/>
    </source>
</evidence>
<keyword evidence="2" id="KW-0121">Carboxypeptidase</keyword>
<evidence type="ECO:0000256" key="18">
    <source>
        <dbReference type="SAM" id="Phobius"/>
    </source>
</evidence>
<evidence type="ECO:0000259" key="20">
    <source>
        <dbReference type="Pfam" id="PF00912"/>
    </source>
</evidence>
<keyword evidence="16" id="KW-0175">Coiled coil</keyword>
<evidence type="ECO:0000256" key="15">
    <source>
        <dbReference type="ARBA" id="ARBA00049902"/>
    </source>
</evidence>
<evidence type="ECO:0000256" key="3">
    <source>
        <dbReference type="ARBA" id="ARBA00022670"/>
    </source>
</evidence>
<feature type="region of interest" description="Disordered" evidence="17">
    <location>
        <begin position="1"/>
        <end position="136"/>
    </location>
</feature>
<dbReference type="InterPro" id="IPR050396">
    <property type="entry name" value="Glycosyltr_51/Transpeptidase"/>
</dbReference>
<evidence type="ECO:0000256" key="12">
    <source>
        <dbReference type="ARBA" id="ARBA00023268"/>
    </source>
</evidence>
<dbReference type="PANTHER" id="PTHR32282:SF32">
    <property type="entry name" value="PENICILLIN-BINDING PROTEIN 2A"/>
    <property type="match status" value="1"/>
</dbReference>
<dbReference type="InterPro" id="IPR023346">
    <property type="entry name" value="Lysozyme-like_dom_sf"/>
</dbReference>
<dbReference type="Pfam" id="PF00905">
    <property type="entry name" value="Transpeptidase"/>
    <property type="match status" value="1"/>
</dbReference>
<dbReference type="InterPro" id="IPR001264">
    <property type="entry name" value="Glyco_trans_51"/>
</dbReference>
<comment type="caution">
    <text evidence="21">The sequence shown here is derived from an EMBL/GenBank/DDBJ whole genome shotgun (WGS) entry which is preliminary data.</text>
</comment>
<dbReference type="InterPro" id="IPR036950">
    <property type="entry name" value="PBP_transglycosylase"/>
</dbReference>
<comment type="catalytic activity">
    <reaction evidence="15">
        <text>[GlcNAc-(1-&gt;4)-Mur2Ac(oyl-L-Ala-gamma-D-Glu-L-Lys-D-Ala-D-Ala)](n)-di-trans,octa-cis-undecaprenyl diphosphate + beta-D-GlcNAc-(1-&gt;4)-Mur2Ac(oyl-L-Ala-gamma-D-Glu-L-Lys-D-Ala-D-Ala)-di-trans,octa-cis-undecaprenyl diphosphate = [GlcNAc-(1-&gt;4)-Mur2Ac(oyl-L-Ala-gamma-D-Glu-L-Lys-D-Ala-D-Ala)](n+1)-di-trans,octa-cis-undecaprenyl diphosphate + di-trans,octa-cis-undecaprenyl diphosphate + H(+)</text>
        <dbReference type="Rhea" id="RHEA:23708"/>
        <dbReference type="Rhea" id="RHEA-COMP:9602"/>
        <dbReference type="Rhea" id="RHEA-COMP:9603"/>
        <dbReference type="ChEBI" id="CHEBI:15378"/>
        <dbReference type="ChEBI" id="CHEBI:58405"/>
        <dbReference type="ChEBI" id="CHEBI:60033"/>
        <dbReference type="ChEBI" id="CHEBI:78435"/>
        <dbReference type="EC" id="2.4.99.28"/>
    </reaction>
</comment>
<evidence type="ECO:0000256" key="4">
    <source>
        <dbReference type="ARBA" id="ARBA00022676"/>
    </source>
</evidence>
<evidence type="ECO:0000256" key="10">
    <source>
        <dbReference type="ARBA" id="ARBA00022989"/>
    </source>
</evidence>
<evidence type="ECO:0000256" key="5">
    <source>
        <dbReference type="ARBA" id="ARBA00022679"/>
    </source>
</evidence>
<dbReference type="PANTHER" id="PTHR32282">
    <property type="entry name" value="BINDING PROTEIN TRANSPEPTIDASE, PUTATIVE-RELATED"/>
    <property type="match status" value="1"/>
</dbReference>
<keyword evidence="10 18" id="KW-1133">Transmembrane helix</keyword>
<feature type="compositionally biased region" description="Low complexity" evidence="17">
    <location>
        <begin position="79"/>
        <end position="120"/>
    </location>
</feature>
<name>A0ABT4QCY0_9BACL</name>
<evidence type="ECO:0000256" key="1">
    <source>
        <dbReference type="ARBA" id="ARBA00022475"/>
    </source>
</evidence>
<evidence type="ECO:0000256" key="9">
    <source>
        <dbReference type="ARBA" id="ARBA00022984"/>
    </source>
</evidence>
<evidence type="ECO:0000256" key="11">
    <source>
        <dbReference type="ARBA" id="ARBA00023136"/>
    </source>
</evidence>
<proteinExistence type="predicted"/>
<dbReference type="SUPFAM" id="SSF53955">
    <property type="entry name" value="Lysozyme-like"/>
    <property type="match status" value="1"/>
</dbReference>
<evidence type="ECO:0000256" key="14">
    <source>
        <dbReference type="ARBA" id="ARBA00034000"/>
    </source>
</evidence>
<dbReference type="Proteomes" id="UP001527882">
    <property type="component" value="Unassembled WGS sequence"/>
</dbReference>
<keyword evidence="12" id="KW-0511">Multifunctional enzyme</keyword>
<accession>A0ABT4QCY0</accession>
<keyword evidence="13" id="KW-0961">Cell wall biogenesis/degradation</keyword>
<gene>
    <name evidence="21" type="ORF">O9H85_19355</name>
</gene>
<evidence type="ECO:0000256" key="7">
    <source>
        <dbReference type="ARBA" id="ARBA00022801"/>
    </source>
</evidence>
<reference evidence="21 22" key="1">
    <citation type="submission" date="2022-12" db="EMBL/GenBank/DDBJ databases">
        <title>Draft genome sequence of Paenibacillus sp. dW9.</title>
        <authorList>
            <person name="Choi E.-W."/>
            <person name="Kim D.-U."/>
        </authorList>
    </citation>
    <scope>NUCLEOTIDE SEQUENCE [LARGE SCALE GENOMIC DNA]</scope>
    <source>
        <strain evidence="22">dW9</strain>
    </source>
</reference>
<evidence type="ECO:0000256" key="8">
    <source>
        <dbReference type="ARBA" id="ARBA00022960"/>
    </source>
</evidence>
<sequence length="803" mass="85310">MKSNSDDRKKKGSAEGEAAGHRIGRPARPAWGMPAAGSTAPGPGAARARSGAAQAAAAAGGPAAAPGSEARSGADARRAQTAARPAHAGAGAAQASATRAGAARASVPRAEAGAAGAGPRTDAREEAAVRTPKPRKRSWRRPALLALALAGTAGAALASAGAVYVRGLDISKLEHPLPAPSYVLDAKGQPVSQLSSSRIEPVTLAQIPMDLRNAVIAVEDRRFYDHSGFDPWSIGRAVLRDVRSGSLAEGGSTITQQLAKNLFLDSDKAWSRKLKELGYAIKINATYSKDEILELYLNSIYFGEGRWGVQGAAQQYFGKPVEKLTLAESALLAGLPKAPSAYSPVKHMPQALERRNLVLSLMKEQHFISDQQYQAAVATPIVLNPSSGADSLKGKYPSYVDYVMDEAQSLYGFTEQQILTLGLKIQTAMDVNIQQAAEETFKNDALFPQSPGDQLVQSGAVVLDQHTGEIRAIVGGRGDQVYRGFNRATELKRQPGSSFKPLAVYGPAIEKGYAPDSMLYDGDLNIAGYKPRDWDGQTRGQVTMREAILSSWNIPAVWLLNEIGIDTGMAFVKKAGIPLPPADRTLSIALGGLSEGVSPLQMAQAYSGIANGGVLQKAHAITQISTQDGHVLVEAKPQSSQLTTPVAAYTLTSLLQEAATSGTGRGASLDGRPTAGKTGTTQLPATAEFAPIGGNGAKDAWFVGFTPELTAAVWLGYDQTDAKHYLTTSGGAVPAQLFRQIMTRALQGVPVTDFNVPEEVRAAQEKARQEQERLRQQQQQQAELDRQQQDFIQQWFGRHKGRN</sequence>
<dbReference type="Gene3D" id="3.40.710.10">
    <property type="entry name" value="DD-peptidase/beta-lactamase superfamily"/>
    <property type="match status" value="1"/>
</dbReference>
<evidence type="ECO:0000256" key="17">
    <source>
        <dbReference type="SAM" id="MobiDB-lite"/>
    </source>
</evidence>
<keyword evidence="9" id="KW-0573">Peptidoglycan synthesis</keyword>
<keyword evidence="7" id="KW-0378">Hydrolase</keyword>
<comment type="catalytic activity">
    <reaction evidence="14">
        <text>Preferential cleavage: (Ac)2-L-Lys-D-Ala-|-D-Ala. Also transpeptidation of peptidyl-alanyl moieties that are N-acyl substituents of D-alanine.</text>
        <dbReference type="EC" id="3.4.16.4"/>
    </reaction>
</comment>
<keyword evidence="6 18" id="KW-0812">Transmembrane</keyword>
<organism evidence="21 22">
    <name type="scientific">Paenibacillus gyeongsangnamensis</name>
    <dbReference type="NCBI Taxonomy" id="3388067"/>
    <lineage>
        <taxon>Bacteria</taxon>
        <taxon>Bacillati</taxon>
        <taxon>Bacillota</taxon>
        <taxon>Bacilli</taxon>
        <taxon>Bacillales</taxon>
        <taxon>Paenibacillaceae</taxon>
        <taxon>Paenibacillus</taxon>
    </lineage>
</organism>
<feature type="domain" description="Penicillin-binding protein transpeptidase" evidence="19">
    <location>
        <begin position="459"/>
        <end position="742"/>
    </location>
</feature>
<evidence type="ECO:0000313" key="22">
    <source>
        <dbReference type="Proteomes" id="UP001527882"/>
    </source>
</evidence>
<protein>
    <submittedName>
        <fullName evidence="21">Penicillin-binding protein 1A</fullName>
    </submittedName>
</protein>
<dbReference type="InterPro" id="IPR001460">
    <property type="entry name" value="PCN-bd_Tpept"/>
</dbReference>
<evidence type="ECO:0000259" key="19">
    <source>
        <dbReference type="Pfam" id="PF00905"/>
    </source>
</evidence>
<keyword evidence="1" id="KW-1003">Cell membrane</keyword>
<feature type="compositionally biased region" description="Basic and acidic residues" evidence="17">
    <location>
        <begin position="1"/>
        <end position="20"/>
    </location>
</feature>
<feature type="compositionally biased region" description="Low complexity" evidence="17">
    <location>
        <begin position="34"/>
        <end position="71"/>
    </location>
</feature>
<keyword evidence="11 18" id="KW-0472">Membrane</keyword>
<feature type="transmembrane region" description="Helical" evidence="18">
    <location>
        <begin position="143"/>
        <end position="165"/>
    </location>
</feature>
<dbReference type="SUPFAM" id="SSF56601">
    <property type="entry name" value="beta-lactamase/transpeptidase-like"/>
    <property type="match status" value="1"/>
</dbReference>
<keyword evidence="8" id="KW-0133">Cell shape</keyword>